<dbReference type="Proteomes" id="UP000694846">
    <property type="component" value="Unplaced"/>
</dbReference>
<dbReference type="PANTHER" id="PTHR23033:SF14">
    <property type="entry name" value="GLYCOPROTEIN-N-ACETYLGALACTOSAMINE 3-BETA-GALACTOSYLTRANSFERASE 1-RELATED"/>
    <property type="match status" value="1"/>
</dbReference>
<dbReference type="RefSeq" id="XP_025405153.1">
    <property type="nucleotide sequence ID" value="XM_025549368.1"/>
</dbReference>
<evidence type="ECO:0000313" key="15">
    <source>
        <dbReference type="RefSeq" id="XP_025405153.1"/>
    </source>
</evidence>
<dbReference type="GeneID" id="112679524"/>
<evidence type="ECO:0000256" key="6">
    <source>
        <dbReference type="ARBA" id="ARBA00022679"/>
    </source>
</evidence>
<keyword evidence="14" id="KW-1185">Reference proteome</keyword>
<comment type="similarity">
    <text evidence="3">Belongs to the glycosyltransferase 31 family. Beta3-Gal-T subfamily.</text>
</comment>
<evidence type="ECO:0000313" key="14">
    <source>
        <dbReference type="Proteomes" id="UP000694846"/>
    </source>
</evidence>
<dbReference type="FunFam" id="3.90.550.50:FF:000008">
    <property type="entry name" value="Beta-1,3-glucosyltransferase"/>
    <property type="match status" value="1"/>
</dbReference>
<name>A0A8B8F395_9HEMI</name>
<dbReference type="OrthoDB" id="421979at2759"/>
<evidence type="ECO:0000256" key="10">
    <source>
        <dbReference type="ARBA" id="ARBA00022989"/>
    </source>
</evidence>
<keyword evidence="5" id="KW-0328">Glycosyltransferase</keyword>
<evidence type="ECO:0000256" key="7">
    <source>
        <dbReference type="ARBA" id="ARBA00022692"/>
    </source>
</evidence>
<evidence type="ECO:0000256" key="12">
    <source>
        <dbReference type="SAM" id="SignalP"/>
    </source>
</evidence>
<sequence length="456" mass="52168">MLLNHVYFICLYFLSASHKLVSSDIVITILSQQNDYSADQALSLKNNILKQKKSIKNAHFGEVYMLHEQFPGPGSWTIIPIIKLLYQNNEHSKWFLFCEENAFVNYKNLLLFLESKNSNESVWMGYGVKDKYPTIIHHYAFEEDESKRVTYPLFAAGFLMSVELLKSIVDKNVEGIGSDFSIDASYELALLVNHKIQHLPLKFCLKLSPDCVVHPLAERSECAHYGKVTKDSIYFAVKTCSKFHNDRIPVLQSTWGRDTVHIEYFSDKLDNTIPTTVLDVPNTERGHCLKTLTILKYLSKKLLSNKSVKWIALTDDDTLLSVPRLASILSCWNGQQIALGQRYGYNIRGDQSLGYNYLTGGGGIIFNVALVHKLGTNCRCYAHDAPDDMVIGMCLQSLNATVVHSPVFHQARPQDYADEYLESYPMVSFHKHWMIDPIEIYRHWLYQDSSFGHDEL</sequence>
<keyword evidence="7" id="KW-0812">Transmembrane</keyword>
<feature type="chain" id="PRO_5034355978" description="N-acetylgalactosaminide beta-1,3-galactosyltransferase" evidence="12">
    <location>
        <begin position="24"/>
        <end position="456"/>
    </location>
</feature>
<proteinExistence type="inferred from homology"/>
<evidence type="ECO:0000256" key="5">
    <source>
        <dbReference type="ARBA" id="ARBA00022676"/>
    </source>
</evidence>
<evidence type="ECO:0000256" key="8">
    <source>
        <dbReference type="ARBA" id="ARBA00022741"/>
    </source>
</evidence>
<evidence type="ECO:0000256" key="9">
    <source>
        <dbReference type="ARBA" id="ARBA00022968"/>
    </source>
</evidence>
<dbReference type="AlphaFoldDB" id="A0A8B8F395"/>
<dbReference type="GO" id="GO:0000166">
    <property type="term" value="F:nucleotide binding"/>
    <property type="evidence" value="ECO:0007669"/>
    <property type="project" value="UniProtKB-KW"/>
</dbReference>
<keyword evidence="6" id="KW-0808">Transferase</keyword>
<accession>A0A8B8F395</accession>
<dbReference type="EC" id="2.4.1.122" evidence="4"/>
<feature type="signal peptide" evidence="12">
    <location>
        <begin position="1"/>
        <end position="23"/>
    </location>
</feature>
<comment type="subcellular location">
    <subcellularLocation>
        <location evidence="1">Membrane</location>
        <topology evidence="1">Single-pass type II membrane protein</topology>
    </subcellularLocation>
</comment>
<protein>
    <recommendedName>
        <fullName evidence="4">N-acetylgalactosaminide beta-1,3-galactosyltransferase</fullName>
        <ecNumber evidence="4">2.4.1.122</ecNumber>
    </recommendedName>
</protein>
<dbReference type="Pfam" id="PF02434">
    <property type="entry name" value="Fringe"/>
    <property type="match status" value="1"/>
</dbReference>
<gene>
    <name evidence="15" type="primary">LOC112679524</name>
</gene>
<evidence type="ECO:0000256" key="2">
    <source>
        <dbReference type="ARBA" id="ARBA00004922"/>
    </source>
</evidence>
<evidence type="ECO:0000256" key="1">
    <source>
        <dbReference type="ARBA" id="ARBA00004606"/>
    </source>
</evidence>
<dbReference type="InterPro" id="IPR003378">
    <property type="entry name" value="Fringe-like_glycosylTrfase"/>
</dbReference>
<dbReference type="GO" id="GO:0016263">
    <property type="term" value="F:glycoprotein-N-acetylgalactosamine 3-beta-galactosyltransferase activity"/>
    <property type="evidence" value="ECO:0007669"/>
    <property type="project" value="UniProtKB-EC"/>
</dbReference>
<evidence type="ECO:0000256" key="4">
    <source>
        <dbReference type="ARBA" id="ARBA00012557"/>
    </source>
</evidence>
<comment type="pathway">
    <text evidence="2">Protein modification; protein glycosylation.</text>
</comment>
<evidence type="ECO:0000259" key="13">
    <source>
        <dbReference type="Pfam" id="PF02434"/>
    </source>
</evidence>
<dbReference type="InterPro" id="IPR026050">
    <property type="entry name" value="C1GALT1/C1GALT1_chp1"/>
</dbReference>
<evidence type="ECO:0000256" key="3">
    <source>
        <dbReference type="ARBA" id="ARBA00006462"/>
    </source>
</evidence>
<keyword evidence="8" id="KW-0547">Nucleotide-binding</keyword>
<keyword evidence="9" id="KW-0735">Signal-anchor</keyword>
<dbReference type="GO" id="GO:0016020">
    <property type="term" value="C:membrane"/>
    <property type="evidence" value="ECO:0007669"/>
    <property type="project" value="UniProtKB-SubCell"/>
</dbReference>
<keyword evidence="12" id="KW-0732">Signal</keyword>
<feature type="domain" description="Fringe-like glycosyltransferase" evidence="13">
    <location>
        <begin position="227"/>
        <end position="433"/>
    </location>
</feature>
<keyword evidence="10" id="KW-1133">Transmembrane helix</keyword>
<dbReference type="PANTHER" id="PTHR23033">
    <property type="entry name" value="BETA1,3-GALACTOSYLTRANSFERASE"/>
    <property type="match status" value="1"/>
</dbReference>
<evidence type="ECO:0000256" key="11">
    <source>
        <dbReference type="ARBA" id="ARBA00023136"/>
    </source>
</evidence>
<dbReference type="Gene3D" id="3.90.550.50">
    <property type="match status" value="2"/>
</dbReference>
<reference evidence="15" key="1">
    <citation type="submission" date="2025-08" db="UniProtKB">
        <authorList>
            <consortium name="RefSeq"/>
        </authorList>
    </citation>
    <scope>IDENTIFICATION</scope>
    <source>
        <tissue evidence="15">Whole body</tissue>
    </source>
</reference>
<organism evidence="14 15">
    <name type="scientific">Sipha flava</name>
    <name type="common">yellow sugarcane aphid</name>
    <dbReference type="NCBI Taxonomy" id="143950"/>
    <lineage>
        <taxon>Eukaryota</taxon>
        <taxon>Metazoa</taxon>
        <taxon>Ecdysozoa</taxon>
        <taxon>Arthropoda</taxon>
        <taxon>Hexapoda</taxon>
        <taxon>Insecta</taxon>
        <taxon>Pterygota</taxon>
        <taxon>Neoptera</taxon>
        <taxon>Paraneoptera</taxon>
        <taxon>Hemiptera</taxon>
        <taxon>Sternorrhyncha</taxon>
        <taxon>Aphidomorpha</taxon>
        <taxon>Aphidoidea</taxon>
        <taxon>Aphididae</taxon>
        <taxon>Sipha</taxon>
    </lineage>
</organism>
<keyword evidence="11" id="KW-0472">Membrane</keyword>